<keyword evidence="1" id="KW-0472">Membrane</keyword>
<dbReference type="GeneID" id="28763727"/>
<dbReference type="EMBL" id="KV441553">
    <property type="protein sequence ID" value="OAG04563.1"/>
    <property type="molecule type" value="Genomic_DNA"/>
</dbReference>
<sequence length="371" mass="43068">MNVDDYTGLCTFRQPFFLVVAVWRSQKPTNFPTHIQLHKIILLSSFMSVSHEHPTKPSIALTRPPCTSASKTTGFKSARYRNKTFIKRRRWPEDDNIPKTTEAFQPHPFDYFQEKAEKDNDARCVFLLWGSRKPESSPTRAVDVQIDSRDNEENIFEKLAHRYTAQRNLISKCFTFREFDKLEPVTFRIICRSSKIFSVFMEPMDLADNHKLYSAMREEAHATIEKIMDLNLEDFPDHCRRESSGHYTHDNQKCPLNSPTAGYSPVCPFERWDRYNDIIKWIDTVKFLSCYFRNPAAARGQRILHGFEGHGFIYYYSGINVASAVGWPENTFQPQNRDLSMNGLWEVVFGAGSFLVAIPMLAMAAMTHFEE</sequence>
<evidence type="ECO:0000256" key="1">
    <source>
        <dbReference type="SAM" id="Phobius"/>
    </source>
</evidence>
<keyword evidence="3" id="KW-1185">Reference proteome</keyword>
<reference evidence="2 3" key="1">
    <citation type="submission" date="2016-05" db="EMBL/GenBank/DDBJ databases">
        <title>Comparative analysis of secretome profiles of manganese(II)-oxidizing ascomycete fungi.</title>
        <authorList>
            <consortium name="DOE Joint Genome Institute"/>
            <person name="Zeiner C.A."/>
            <person name="Purvine S.O."/>
            <person name="Zink E.M."/>
            <person name="Wu S."/>
            <person name="Pasa-Tolic L."/>
            <person name="Chaput D.L."/>
            <person name="Haridas S."/>
            <person name="Grigoriev I.V."/>
            <person name="Santelli C.M."/>
            <person name="Hansel C.M."/>
        </authorList>
    </citation>
    <scope>NUCLEOTIDE SEQUENCE [LARGE SCALE GENOMIC DNA]</scope>
    <source>
        <strain evidence="2 3">AP3s5-JAC2a</strain>
    </source>
</reference>
<dbReference type="InParanoid" id="A0A177CA83"/>
<evidence type="ECO:0000313" key="2">
    <source>
        <dbReference type="EMBL" id="OAG04563.1"/>
    </source>
</evidence>
<gene>
    <name evidence="2" type="ORF">CC84DRAFT_1176767</name>
</gene>
<protein>
    <submittedName>
        <fullName evidence="2">Uncharacterized protein</fullName>
    </submittedName>
</protein>
<feature type="transmembrane region" description="Helical" evidence="1">
    <location>
        <begin position="343"/>
        <end position="366"/>
    </location>
</feature>
<evidence type="ECO:0000313" key="3">
    <source>
        <dbReference type="Proteomes" id="UP000077069"/>
    </source>
</evidence>
<dbReference type="OrthoDB" id="3776986at2759"/>
<accession>A0A177CA83</accession>
<keyword evidence="1" id="KW-1133">Transmembrane helix</keyword>
<proteinExistence type="predicted"/>
<dbReference type="RefSeq" id="XP_018034928.1">
    <property type="nucleotide sequence ID" value="XM_018180241.1"/>
</dbReference>
<dbReference type="Proteomes" id="UP000077069">
    <property type="component" value="Unassembled WGS sequence"/>
</dbReference>
<keyword evidence="1" id="KW-0812">Transmembrane</keyword>
<organism evidence="2 3">
    <name type="scientific">Paraphaeosphaeria sporulosa</name>
    <dbReference type="NCBI Taxonomy" id="1460663"/>
    <lineage>
        <taxon>Eukaryota</taxon>
        <taxon>Fungi</taxon>
        <taxon>Dikarya</taxon>
        <taxon>Ascomycota</taxon>
        <taxon>Pezizomycotina</taxon>
        <taxon>Dothideomycetes</taxon>
        <taxon>Pleosporomycetidae</taxon>
        <taxon>Pleosporales</taxon>
        <taxon>Massarineae</taxon>
        <taxon>Didymosphaeriaceae</taxon>
        <taxon>Paraphaeosphaeria</taxon>
    </lineage>
</organism>
<dbReference type="AlphaFoldDB" id="A0A177CA83"/>
<name>A0A177CA83_9PLEO</name>